<dbReference type="CDD" id="cd00082">
    <property type="entry name" value="HisKA"/>
    <property type="match status" value="1"/>
</dbReference>
<dbReference type="Pfam" id="PF00989">
    <property type="entry name" value="PAS"/>
    <property type="match status" value="1"/>
</dbReference>
<dbReference type="CDD" id="cd00130">
    <property type="entry name" value="PAS"/>
    <property type="match status" value="1"/>
</dbReference>
<evidence type="ECO:0000256" key="5">
    <source>
        <dbReference type="ARBA" id="ARBA00022679"/>
    </source>
</evidence>
<proteinExistence type="predicted"/>
<dbReference type="EC" id="2.7.13.3" evidence="3"/>
<dbReference type="InterPro" id="IPR004358">
    <property type="entry name" value="Sig_transdc_His_kin-like_C"/>
</dbReference>
<dbReference type="Pfam" id="PF02518">
    <property type="entry name" value="HATPase_c"/>
    <property type="match status" value="1"/>
</dbReference>
<keyword evidence="6" id="KW-0547">Nucleotide-binding</keyword>
<dbReference type="Gene3D" id="3.30.450.20">
    <property type="entry name" value="PAS domain"/>
    <property type="match status" value="1"/>
</dbReference>
<evidence type="ECO:0000313" key="13">
    <source>
        <dbReference type="EMBL" id="WHY87874.1"/>
    </source>
</evidence>
<dbReference type="Gene3D" id="3.30.565.10">
    <property type="entry name" value="Histidine kinase-like ATPase, C-terminal domain"/>
    <property type="match status" value="1"/>
</dbReference>
<keyword evidence="10" id="KW-0902">Two-component regulatory system</keyword>
<evidence type="ECO:0000259" key="11">
    <source>
        <dbReference type="PROSITE" id="PS50109"/>
    </source>
</evidence>
<dbReference type="InterPro" id="IPR013767">
    <property type="entry name" value="PAS_fold"/>
</dbReference>
<dbReference type="PANTHER" id="PTHR43065">
    <property type="entry name" value="SENSOR HISTIDINE KINASE"/>
    <property type="match status" value="1"/>
</dbReference>
<dbReference type="InterPro" id="IPR035965">
    <property type="entry name" value="PAS-like_dom_sf"/>
</dbReference>
<protein>
    <recommendedName>
        <fullName evidence="3">histidine kinase</fullName>
        <ecNumber evidence="3">2.7.13.3</ecNumber>
    </recommendedName>
</protein>
<dbReference type="EMBL" id="CP126114">
    <property type="protein sequence ID" value="WHY87874.1"/>
    <property type="molecule type" value="Genomic_DNA"/>
</dbReference>
<evidence type="ECO:0000256" key="6">
    <source>
        <dbReference type="ARBA" id="ARBA00022741"/>
    </source>
</evidence>
<evidence type="ECO:0000256" key="2">
    <source>
        <dbReference type="ARBA" id="ARBA00004651"/>
    </source>
</evidence>
<reference evidence="13" key="1">
    <citation type="submission" date="2023-05" db="EMBL/GenBank/DDBJ databases">
        <title>Comparative genomics of Bacillaceae isolates and their secondary metabolite potential.</title>
        <authorList>
            <person name="Song L."/>
            <person name="Nielsen L.J."/>
            <person name="Mohite O."/>
            <person name="Xu X."/>
            <person name="Weber T."/>
            <person name="Kovacs A.T."/>
        </authorList>
    </citation>
    <scope>NUCLEOTIDE SEQUENCE</scope>
    <source>
        <strain evidence="13">XLM17</strain>
    </source>
</reference>
<dbReference type="GO" id="GO:0005886">
    <property type="term" value="C:plasma membrane"/>
    <property type="evidence" value="ECO:0007669"/>
    <property type="project" value="UniProtKB-SubCell"/>
</dbReference>
<evidence type="ECO:0000256" key="7">
    <source>
        <dbReference type="ARBA" id="ARBA00022777"/>
    </source>
</evidence>
<keyword evidence="5" id="KW-0808">Transferase</keyword>
<name>A0AA95MPH6_9BACI</name>
<feature type="domain" description="Histidine kinase" evidence="11">
    <location>
        <begin position="163"/>
        <end position="368"/>
    </location>
</feature>
<evidence type="ECO:0000256" key="3">
    <source>
        <dbReference type="ARBA" id="ARBA00012438"/>
    </source>
</evidence>
<feature type="domain" description="PAS" evidence="12">
    <location>
        <begin position="28"/>
        <end position="100"/>
    </location>
</feature>
<evidence type="ECO:0000313" key="14">
    <source>
        <dbReference type="Proteomes" id="UP001178288"/>
    </source>
</evidence>
<dbReference type="NCBIfam" id="TIGR00229">
    <property type="entry name" value="sensory_box"/>
    <property type="match status" value="1"/>
</dbReference>
<dbReference type="InterPro" id="IPR003661">
    <property type="entry name" value="HisK_dim/P_dom"/>
</dbReference>
<dbReference type="PRINTS" id="PR00344">
    <property type="entry name" value="BCTRLSENSOR"/>
</dbReference>
<dbReference type="SMART" id="SM00388">
    <property type="entry name" value="HisKA"/>
    <property type="match status" value="1"/>
</dbReference>
<dbReference type="Pfam" id="PF00512">
    <property type="entry name" value="HisKA"/>
    <property type="match status" value="1"/>
</dbReference>
<evidence type="ECO:0000256" key="4">
    <source>
        <dbReference type="ARBA" id="ARBA00022553"/>
    </source>
</evidence>
<dbReference type="Gene3D" id="1.10.287.130">
    <property type="match status" value="1"/>
</dbReference>
<dbReference type="SMART" id="SM00387">
    <property type="entry name" value="HATPase_c"/>
    <property type="match status" value="1"/>
</dbReference>
<evidence type="ECO:0000256" key="1">
    <source>
        <dbReference type="ARBA" id="ARBA00000085"/>
    </source>
</evidence>
<keyword evidence="4" id="KW-0597">Phosphoprotein</keyword>
<keyword evidence="8 13" id="KW-0067">ATP-binding</keyword>
<comment type="subcellular location">
    <subcellularLocation>
        <location evidence="2">Cell membrane</location>
        <topology evidence="2">Multi-pass membrane protein</topology>
    </subcellularLocation>
</comment>
<dbReference type="SUPFAM" id="SSF55785">
    <property type="entry name" value="PYP-like sensor domain (PAS domain)"/>
    <property type="match status" value="1"/>
</dbReference>
<dbReference type="PROSITE" id="PS50112">
    <property type="entry name" value="PAS"/>
    <property type="match status" value="1"/>
</dbReference>
<dbReference type="KEGG" id="nnv:QNH39_08590"/>
<dbReference type="InterPro" id="IPR005467">
    <property type="entry name" value="His_kinase_dom"/>
</dbReference>
<dbReference type="RefSeq" id="WP_066084745.1">
    <property type="nucleotide sequence ID" value="NZ_CP126114.1"/>
</dbReference>
<accession>A0AA95MPH6</accession>
<dbReference type="FunFam" id="1.10.287.130:FF:000040">
    <property type="entry name" value="PAS domain-containing sensor histidine kinase"/>
    <property type="match status" value="1"/>
</dbReference>
<dbReference type="Proteomes" id="UP001178288">
    <property type="component" value="Chromosome"/>
</dbReference>
<dbReference type="AlphaFoldDB" id="A0AA95MPH6"/>
<dbReference type="PROSITE" id="PS50109">
    <property type="entry name" value="HIS_KIN"/>
    <property type="match status" value="1"/>
</dbReference>
<dbReference type="GO" id="GO:0000155">
    <property type="term" value="F:phosphorelay sensor kinase activity"/>
    <property type="evidence" value="ECO:0007669"/>
    <property type="project" value="InterPro"/>
</dbReference>
<dbReference type="InterPro" id="IPR003594">
    <property type="entry name" value="HATPase_dom"/>
</dbReference>
<dbReference type="FunFam" id="3.30.565.10:FF:000006">
    <property type="entry name" value="Sensor histidine kinase WalK"/>
    <property type="match status" value="1"/>
</dbReference>
<evidence type="ECO:0000259" key="12">
    <source>
        <dbReference type="PROSITE" id="PS50112"/>
    </source>
</evidence>
<dbReference type="SUPFAM" id="SSF47384">
    <property type="entry name" value="Homodimeric domain of signal transducing histidine kinase"/>
    <property type="match status" value="1"/>
</dbReference>
<sequence length="375" mass="42996">MEKQIKQESALPLENSEMQKVEFDLQKSEQRYRRIFEDSIDGLILWDNQHRIVDINLAGEKMLCLPKERLIGFRLYDLYTHHESNTQEIIQHIEQVLNNGHCTPITIVETVDGKKKYFEYSSKAEIVEGLNFTVFKDISEMMEMQEHLRKSDTLNVIGELAAGIAHEIRNPMTALKGFIQLLEGSIMKEHSMYYQVITSELQRIDSIINEFLILAKPQATRYEEKEITQIMKETVDLLTAQAVLHNVQFVTNYNEQLPPIFCEPNQLKKVFINLIKNAIEVMQEGGNITITIKKIANRMSISIEDEGIGIPKEIINKLGEPFYTTKDQGTGLGLMVSFRIIAEHKGTINVESEEGKGTIFRITLPIEDNNVAIPK</sequence>
<keyword evidence="14" id="KW-1185">Reference proteome</keyword>
<dbReference type="InterPro" id="IPR000014">
    <property type="entry name" value="PAS"/>
</dbReference>
<comment type="catalytic activity">
    <reaction evidence="1">
        <text>ATP + protein L-histidine = ADP + protein N-phospho-L-histidine.</text>
        <dbReference type="EC" id="2.7.13.3"/>
    </reaction>
</comment>
<dbReference type="InterPro" id="IPR036097">
    <property type="entry name" value="HisK_dim/P_sf"/>
</dbReference>
<dbReference type="GO" id="GO:0005524">
    <property type="term" value="F:ATP binding"/>
    <property type="evidence" value="ECO:0007669"/>
    <property type="project" value="UniProtKB-KW"/>
</dbReference>
<dbReference type="PANTHER" id="PTHR43065:SF34">
    <property type="entry name" value="SPORULATION KINASE A"/>
    <property type="match status" value="1"/>
</dbReference>
<evidence type="ECO:0000256" key="9">
    <source>
        <dbReference type="ARBA" id="ARBA00022969"/>
    </source>
</evidence>
<evidence type="ECO:0000256" key="10">
    <source>
        <dbReference type="ARBA" id="ARBA00023012"/>
    </source>
</evidence>
<dbReference type="SMART" id="SM00091">
    <property type="entry name" value="PAS"/>
    <property type="match status" value="1"/>
</dbReference>
<organism evidence="13 14">
    <name type="scientific">Neobacillus novalis</name>
    <dbReference type="NCBI Taxonomy" id="220687"/>
    <lineage>
        <taxon>Bacteria</taxon>
        <taxon>Bacillati</taxon>
        <taxon>Bacillota</taxon>
        <taxon>Bacilli</taxon>
        <taxon>Bacillales</taxon>
        <taxon>Bacillaceae</taxon>
        <taxon>Neobacillus</taxon>
    </lineage>
</organism>
<keyword evidence="9" id="KW-0749">Sporulation</keyword>
<dbReference type="GO" id="GO:0006355">
    <property type="term" value="P:regulation of DNA-templated transcription"/>
    <property type="evidence" value="ECO:0007669"/>
    <property type="project" value="InterPro"/>
</dbReference>
<dbReference type="GO" id="GO:0030435">
    <property type="term" value="P:sporulation resulting in formation of a cellular spore"/>
    <property type="evidence" value="ECO:0007669"/>
    <property type="project" value="UniProtKB-KW"/>
</dbReference>
<evidence type="ECO:0000256" key="8">
    <source>
        <dbReference type="ARBA" id="ARBA00022840"/>
    </source>
</evidence>
<dbReference type="InterPro" id="IPR036890">
    <property type="entry name" value="HATPase_C_sf"/>
</dbReference>
<keyword evidence="7" id="KW-0418">Kinase</keyword>
<dbReference type="SUPFAM" id="SSF55874">
    <property type="entry name" value="ATPase domain of HSP90 chaperone/DNA topoisomerase II/histidine kinase"/>
    <property type="match status" value="1"/>
</dbReference>
<gene>
    <name evidence="13" type="ORF">QNH39_08590</name>
</gene>